<dbReference type="Proteomes" id="UP000800038">
    <property type="component" value="Unassembled WGS sequence"/>
</dbReference>
<dbReference type="EMBL" id="ML976007">
    <property type="protein sequence ID" value="KAF1945774.1"/>
    <property type="molecule type" value="Genomic_DNA"/>
</dbReference>
<keyword evidence="2" id="KW-1185">Reference proteome</keyword>
<organism evidence="1 2">
    <name type="scientific">Clathrospora elynae</name>
    <dbReference type="NCBI Taxonomy" id="706981"/>
    <lineage>
        <taxon>Eukaryota</taxon>
        <taxon>Fungi</taxon>
        <taxon>Dikarya</taxon>
        <taxon>Ascomycota</taxon>
        <taxon>Pezizomycotina</taxon>
        <taxon>Dothideomycetes</taxon>
        <taxon>Pleosporomycetidae</taxon>
        <taxon>Pleosporales</taxon>
        <taxon>Diademaceae</taxon>
        <taxon>Clathrospora</taxon>
    </lineage>
</organism>
<reference evidence="1" key="1">
    <citation type="journal article" date="2020" name="Stud. Mycol.">
        <title>101 Dothideomycetes genomes: a test case for predicting lifestyles and emergence of pathogens.</title>
        <authorList>
            <person name="Haridas S."/>
            <person name="Albert R."/>
            <person name="Binder M."/>
            <person name="Bloem J."/>
            <person name="Labutti K."/>
            <person name="Salamov A."/>
            <person name="Andreopoulos B."/>
            <person name="Baker S."/>
            <person name="Barry K."/>
            <person name="Bills G."/>
            <person name="Bluhm B."/>
            <person name="Cannon C."/>
            <person name="Castanera R."/>
            <person name="Culley D."/>
            <person name="Daum C."/>
            <person name="Ezra D."/>
            <person name="Gonzalez J."/>
            <person name="Henrissat B."/>
            <person name="Kuo A."/>
            <person name="Liang C."/>
            <person name="Lipzen A."/>
            <person name="Lutzoni F."/>
            <person name="Magnuson J."/>
            <person name="Mondo S."/>
            <person name="Nolan M."/>
            <person name="Ohm R."/>
            <person name="Pangilinan J."/>
            <person name="Park H.-J."/>
            <person name="Ramirez L."/>
            <person name="Alfaro M."/>
            <person name="Sun H."/>
            <person name="Tritt A."/>
            <person name="Yoshinaga Y."/>
            <person name="Zwiers L.-H."/>
            <person name="Turgeon B."/>
            <person name="Goodwin S."/>
            <person name="Spatafora J."/>
            <person name="Crous P."/>
            <person name="Grigoriev I."/>
        </authorList>
    </citation>
    <scope>NUCLEOTIDE SEQUENCE</scope>
    <source>
        <strain evidence="1">CBS 161.51</strain>
    </source>
</reference>
<protein>
    <submittedName>
        <fullName evidence="1">Uncharacterized protein</fullName>
    </submittedName>
</protein>
<gene>
    <name evidence="1" type="ORF">EJ02DRAFT_419154</name>
</gene>
<proteinExistence type="predicted"/>
<dbReference type="AlphaFoldDB" id="A0A6A5T1A1"/>
<evidence type="ECO:0000313" key="2">
    <source>
        <dbReference type="Proteomes" id="UP000800038"/>
    </source>
</evidence>
<name>A0A6A5T1A1_9PLEO</name>
<evidence type="ECO:0000313" key="1">
    <source>
        <dbReference type="EMBL" id="KAF1945774.1"/>
    </source>
</evidence>
<accession>A0A6A5T1A1</accession>
<sequence length="154" mass="17791">MGYCPSCPPIFSDSYRTLNESSAKINHSITLLPLENYADGSENPKAWSRSSSIYHEFYMYLIEFRGAERVALLPGYDVEELEEFDDLWFGKAPGGLDAQNARFWPSVGMQGKWNEKRFQRACEEYSFLLQMANGTEDGVYVMVGRMIHWYEHGF</sequence>